<sequence length="2210" mass="251567">MKEVGMDLLRLDPRSPAHLMYFSPNDIAHQALLAAISISVGIDDGHGHPERLLYVPMATTTLNTTLPSKTIQFSSDKNSAERNTNILFANLVVTSPSLDLDPKHLPLLLSIFNSYESRKKPQTSRSSKRYLIRRLLPKANIKISIHEPVIRVTLPPMDPERRGTDEFDLLISASSSLSLDVESSHAADGELHYALLSTFRMNAQQLYYQTASIEKHSLLLTDYLEFKVQLSASPDVTVELRGMAQTFSFYLVRPEISEGLRQIVTHLQKDRRSKRGAPKKKGLNFLRKMPPWLAYVHLQGSDFNIEVAGVDESVSKHSRGAAIHLESWTAEYKHSRDDESDFKPVRRRAPSRTINRDEHLMRPPLSPSPKSPRKALGDATDGRRLALHFAGLEGFVIEAEDQCEQDPSLSLPRMEVAFSTASDKQGPVFHIHAFSQRLYLRYSLYRHFAMGMAMQVLRRSFVVPQEPTSFEEPLSPMSPVLSPSHLAVPSIDGDLFDPTRTGLAPEIVTVDFKAHFIQIKADMPSDPPLMLHVYGIDAGRHRWQSPFLRTRLVRLYAENPNVKRVWSRMVSIKSLRLDYRQTKRRYGHTVTDDKSIDLATDAIRIAVPHQLVVHKIFDNVTNITKVAKQMHHRFKTGTNEYVLDKEPEGPKHVPKISLRSRAVLFELEDSSFEWKLGTIYRIGLMEQKQRLAREQAFELKVKKLQQEDDLRSGGGSRHRARSAHNGVHGHRARNKSKTREAKHGRFHRRTKSTGSSGQDSLDGDRPMRYNKDGFSGLSGSSKTTVELAREKLKVLNAQTWRKRIDHALATQTHSMHDIRSMFWGLDELPEDVEQKETVLTIPQRPALMALAISDLDIVIDKPSFPMSEYPKFLQRVGKGMPTDMQYSLLIPMHVQINAGEAKLHLRDYPLPLVHIPSIGNVGSSRLPSLSLKTDFVIAEEFRDVESSRVSRVVVVPSEETLSGEPSGGFAVDVRRTVAPVKTYSDMNVDINSAYPTRITWGTSYQPAIQDMMQIIENFTKPAVDPSERVGFWDKIRLTFHSRINIAWKGDGDVHLILKGSRDPYMVTGHGAGFVMCWQNDVRLTLAEDEDPRNFMVVKSGSYVLAIPDLSHYARHEAEGDMARPGSASSSSSRKQAAVFKKTVMKLNGNVRWGVGLVFERNLDSGGRSFDFIPHYNVALKNPLYAKPSNGKEYDAFRGFRSHHIHMSIAIAAPYDREWSVANQEASKTYNSVHLTPRFFTHFYNWWSMFSGAMSLPIRQGQLWPGVEKSSKKFGRHLATIKYNLLLSPLYMSHIYKHKDAEDYSSGVVSATGLKARVDSFMLDFHQRREEFRTVVQAPKGKEDSKQNQTTGMRINQVQLDLIKTDVRAVSASIAGTESDDIENATTAEVASFDQNNLTADLSKFTIPDNDWGWVDMDDFIELGWILPSDRHPETQILPLAFAPHFTYFRQTDHADNISGDVHRTSAFGNEPTHHCVMSARNDPRRIQCDLIEQRIERVKKQIDHNHRAIGEQEVKVVRELDEEQKEAERRLNTFKNHALFLQRKLEFLTSMHESLLERLAANHAKATPDGDADTDDEFYDANGEDPTIDSDTQRTDSKPNIDYISDFNNRFIIHNIHLKWGNSLRNIILRYIHQVSQRRGFVYYMSRRAVKFILDVVEEQNKSRGPSSSFEYESPDMDPTTPKAQSDQGLSIDETIQQLLSDGKKFVDADEAESVDKNKEAQEKQDSAEKDVNADYVPQNAYIVRLIAPQIQLQSERNTKAAVLVTAKGMQLKVLQIMDKDRVMDEVSGLVQRRFTAAMDSLQIFVTNAKIFSGMDDIHMYSGSTYGTPAGSAWPPWVPFEVMFEFHTNPYGFQRVVQRTSASMRYDKYNDLRLKYNDDVSGDSASSKSAQNTESRIDHLWVDFPHVRALCDSRQYYAVYVIVLDLLLYREPLEKTRNERLEKIMLASDFSDLTGAPNLVIGLQERIRQLEEIKTVFQINEKYLDKQGWEDRVEVEKDLAIYEDELFFVMKAITTAQRKQDDRAQAKQSTGLLRWYISASEIVWHLLREGQESLAEFQLKNALYDRTDNNDGSNFNSLEIEDVRGLNLLPNALYPDMILPYLEHNQSLPENAKCLKVQFVMLEAIAGIPVMEHFEVILYPLKLQLEWEIGKKLFEYIFPAIKDKDGENGSFSPFLIKHTLPSQDDDDDDLLSSSSAEEAGLEQLPIAVPR</sequence>
<keyword evidence="2" id="KW-1185">Reference proteome</keyword>
<gene>
    <name evidence="1" type="ORF">OPT61_g9069</name>
</gene>
<accession>A0ACC2HWJ8</accession>
<name>A0ACC2HWJ8_9PLEO</name>
<comment type="caution">
    <text evidence="1">The sequence shown here is derived from an EMBL/GenBank/DDBJ whole genome shotgun (WGS) entry which is preliminary data.</text>
</comment>
<dbReference type="EMBL" id="JAPHNI010000995">
    <property type="protein sequence ID" value="KAJ8107144.1"/>
    <property type="molecule type" value="Genomic_DNA"/>
</dbReference>
<organism evidence="1 2">
    <name type="scientific">Boeremia exigua</name>
    <dbReference type="NCBI Taxonomy" id="749465"/>
    <lineage>
        <taxon>Eukaryota</taxon>
        <taxon>Fungi</taxon>
        <taxon>Dikarya</taxon>
        <taxon>Ascomycota</taxon>
        <taxon>Pezizomycotina</taxon>
        <taxon>Dothideomycetes</taxon>
        <taxon>Pleosporomycetidae</taxon>
        <taxon>Pleosporales</taxon>
        <taxon>Pleosporineae</taxon>
        <taxon>Didymellaceae</taxon>
        <taxon>Boeremia</taxon>
    </lineage>
</organism>
<reference evidence="1" key="1">
    <citation type="submission" date="2022-11" db="EMBL/GenBank/DDBJ databases">
        <title>Genome Sequence of Boeremia exigua.</title>
        <authorList>
            <person name="Buettner E."/>
        </authorList>
    </citation>
    <scope>NUCLEOTIDE SEQUENCE</scope>
    <source>
        <strain evidence="1">CU02</strain>
    </source>
</reference>
<dbReference type="Proteomes" id="UP001153331">
    <property type="component" value="Unassembled WGS sequence"/>
</dbReference>
<proteinExistence type="predicted"/>
<evidence type="ECO:0000313" key="1">
    <source>
        <dbReference type="EMBL" id="KAJ8107144.1"/>
    </source>
</evidence>
<evidence type="ECO:0000313" key="2">
    <source>
        <dbReference type="Proteomes" id="UP001153331"/>
    </source>
</evidence>
<protein>
    <submittedName>
        <fullName evidence="1">Uncharacterized protein</fullName>
    </submittedName>
</protein>